<protein>
    <recommendedName>
        <fullName evidence="3">Two component regulator three Y domain-containing protein</fullName>
    </recommendedName>
</protein>
<gene>
    <name evidence="4" type="ORF">H6H04_06460</name>
</gene>
<proteinExistence type="predicted"/>
<dbReference type="Gene3D" id="1.10.10.10">
    <property type="entry name" value="Winged helix-like DNA-binding domain superfamily/Winged helix DNA-binding domain"/>
    <property type="match status" value="1"/>
</dbReference>
<organism evidence="4 5">
    <name type="scientific">Winogradskyella echinorum</name>
    <dbReference type="NCBI Taxonomy" id="538189"/>
    <lineage>
        <taxon>Bacteria</taxon>
        <taxon>Pseudomonadati</taxon>
        <taxon>Bacteroidota</taxon>
        <taxon>Flavobacteriia</taxon>
        <taxon>Flavobacteriales</taxon>
        <taxon>Flavobacteriaceae</taxon>
        <taxon>Winogradskyella</taxon>
    </lineage>
</organism>
<accession>A0ABR6XZT3</accession>
<name>A0ABR6XZT3_9FLAO</name>
<keyword evidence="1" id="KW-0175">Coiled coil</keyword>
<dbReference type="RefSeq" id="WP_186845095.1">
    <property type="nucleotide sequence ID" value="NZ_JACOME010000001.1"/>
</dbReference>
<sequence>MKNILTIVLMLLILTLQGQELPPIEKFKTSDYGGDNQNWMISQDDDNYIYVANNKGLLEFNGSEWNTYLSPNNSILRAVNVIDDRIYTGCYEEFGYWKRDKLGQLNYTSLIPKLNDVGINDDQIWNIIEYETWVVFQSGHVLYFFNKETENFKTITSENIIYKVFNVGGKIYYHVDTEGVYGIEKGEPKLLINDTIVLEDRVINIFKNEDEIIVLTRSSGFFQFKHGELLPWNVSANTRLKELSILNGIQLKNGSFVAGTISKGVIKISSEGDIEFEINQKLGLSNNTVLNLFQDNRDNVWVGLDNGIDCINLTSHIKTFIDYDGDLGTVYSTLIFDEFLYMGTNQGLFYKPLKSTNQDFIFVEGTAGQVWSLYNYNDDTLFCGHHLGTFLIEKGVAKNISSVLGAWNFKKLPSKENVILQGNYDGLYILEKTNNSWNLKNRIEGFKNSSRFFEINDSNEVFVNHEYLGVFKIKLNDTLTRAENVVVIEELSTGKNSSLITYQDKILYASLDGIYIFNKENNKFEKDDKLSQLIASKSYTSGKTVVDKTGKLWMFFKDNISFIAYNNLTNTPEVTNISIPLNLRKGVLGFENIKHIEQEKYLIGTVNGYLIMDLSKIKNDLNYKIYLNAIQKKDLDAEPKLLYLIEEGEFEHEQGILSFTYSVPAYNKYLDVNYQYRLSGQSDNWSNWSKKSNIQFENLPFGDYELEVRGKVGNQLTDNTVKYVFVVNRPWYISNLALLIYFVSLCGVGFLIHKAYKFYYERIIKHEQIKNERTIIQIKNEKLNQDIESKNRELAISTMSTIKKNELLRKIKKELKNVKNEKDLKSAINLIDDNLNNNKDWKFFKEAFNNADKDFMDKIKAAHPDLTPNDLKFCAYLRLNLSSKEMAPLLNISIKSVETKRYRLRKRLQLNHDDSLVNYILKF</sequence>
<evidence type="ECO:0000256" key="1">
    <source>
        <dbReference type="SAM" id="Coils"/>
    </source>
</evidence>
<dbReference type="InterPro" id="IPR036388">
    <property type="entry name" value="WH-like_DNA-bd_sf"/>
</dbReference>
<dbReference type="Gene3D" id="2.130.10.10">
    <property type="entry name" value="YVTN repeat-like/Quinoprotein amine dehydrogenase"/>
    <property type="match status" value="2"/>
</dbReference>
<dbReference type="Pfam" id="PF07495">
    <property type="entry name" value="Y_Y_Y"/>
    <property type="match status" value="1"/>
</dbReference>
<dbReference type="SUPFAM" id="SSF46894">
    <property type="entry name" value="C-terminal effector domain of the bipartite response regulators"/>
    <property type="match status" value="1"/>
</dbReference>
<feature type="domain" description="Two component regulator three Y" evidence="3">
    <location>
        <begin position="670"/>
        <end position="715"/>
    </location>
</feature>
<keyword evidence="5" id="KW-1185">Reference proteome</keyword>
<evidence type="ECO:0000313" key="4">
    <source>
        <dbReference type="EMBL" id="MBC3846012.1"/>
    </source>
</evidence>
<evidence type="ECO:0000256" key="2">
    <source>
        <dbReference type="SAM" id="Phobius"/>
    </source>
</evidence>
<evidence type="ECO:0000259" key="3">
    <source>
        <dbReference type="Pfam" id="PF07495"/>
    </source>
</evidence>
<keyword evidence="2" id="KW-0812">Transmembrane</keyword>
<dbReference type="InterPro" id="IPR015943">
    <property type="entry name" value="WD40/YVTN_repeat-like_dom_sf"/>
</dbReference>
<dbReference type="InterPro" id="IPR013783">
    <property type="entry name" value="Ig-like_fold"/>
</dbReference>
<dbReference type="InterPro" id="IPR011123">
    <property type="entry name" value="Y_Y_Y"/>
</dbReference>
<reference evidence="4 5" key="1">
    <citation type="submission" date="2020-08" db="EMBL/GenBank/DDBJ databases">
        <title>Winogradskyella ouciana sp. nov., isolated from the hadal seawater of the Mariana Trench.</title>
        <authorList>
            <person name="He X."/>
        </authorList>
    </citation>
    <scope>NUCLEOTIDE SEQUENCE [LARGE SCALE GENOMIC DNA]</scope>
    <source>
        <strain evidence="4 5">KCTC 22026</strain>
    </source>
</reference>
<feature type="transmembrane region" description="Helical" evidence="2">
    <location>
        <begin position="731"/>
        <end position="752"/>
    </location>
</feature>
<evidence type="ECO:0000313" key="5">
    <source>
        <dbReference type="Proteomes" id="UP000607435"/>
    </source>
</evidence>
<keyword evidence="2" id="KW-1133">Transmembrane helix</keyword>
<keyword evidence="2" id="KW-0472">Membrane</keyword>
<dbReference type="Proteomes" id="UP000607435">
    <property type="component" value="Unassembled WGS sequence"/>
</dbReference>
<dbReference type="Gene3D" id="2.60.40.10">
    <property type="entry name" value="Immunoglobulins"/>
    <property type="match status" value="1"/>
</dbReference>
<feature type="coiled-coil region" evidence="1">
    <location>
        <begin position="766"/>
        <end position="828"/>
    </location>
</feature>
<dbReference type="EMBL" id="JACOME010000001">
    <property type="protein sequence ID" value="MBC3846012.1"/>
    <property type="molecule type" value="Genomic_DNA"/>
</dbReference>
<dbReference type="InterPro" id="IPR016032">
    <property type="entry name" value="Sig_transdc_resp-reg_C-effctor"/>
</dbReference>
<comment type="caution">
    <text evidence="4">The sequence shown here is derived from an EMBL/GenBank/DDBJ whole genome shotgun (WGS) entry which is preliminary data.</text>
</comment>